<evidence type="ECO:0000256" key="3">
    <source>
        <dbReference type="ARBA" id="ARBA00012438"/>
    </source>
</evidence>
<keyword evidence="4" id="KW-0597">Phosphoprotein</keyword>
<dbReference type="SUPFAM" id="SSF55874">
    <property type="entry name" value="ATPase domain of HSP90 chaperone/DNA topoisomerase II/histidine kinase"/>
    <property type="match status" value="1"/>
</dbReference>
<keyword evidence="14" id="KW-0067">ATP-binding</keyword>
<feature type="transmembrane region" description="Helical" evidence="11">
    <location>
        <begin position="155"/>
        <end position="177"/>
    </location>
</feature>
<keyword evidence="14" id="KW-0547">Nucleotide-binding</keyword>
<evidence type="ECO:0000313" key="15">
    <source>
        <dbReference type="Proteomes" id="UP001203058"/>
    </source>
</evidence>
<evidence type="ECO:0000256" key="10">
    <source>
        <dbReference type="ARBA" id="ARBA00023136"/>
    </source>
</evidence>
<comment type="caution">
    <text evidence="14">The sequence shown here is derived from an EMBL/GenBank/DDBJ whole genome shotgun (WGS) entry which is preliminary data.</text>
</comment>
<keyword evidence="9" id="KW-0902">Two-component regulatory system</keyword>
<feature type="domain" description="HAMP" evidence="13">
    <location>
        <begin position="175"/>
        <end position="228"/>
    </location>
</feature>
<dbReference type="EMBL" id="JAKZHW010000002">
    <property type="protein sequence ID" value="MCH8616707.1"/>
    <property type="molecule type" value="Genomic_DNA"/>
</dbReference>
<keyword evidence="6 11" id="KW-0812">Transmembrane</keyword>
<dbReference type="GO" id="GO:0005524">
    <property type="term" value="F:ATP binding"/>
    <property type="evidence" value="ECO:0007669"/>
    <property type="project" value="UniProtKB-KW"/>
</dbReference>
<evidence type="ECO:0000256" key="7">
    <source>
        <dbReference type="ARBA" id="ARBA00022777"/>
    </source>
</evidence>
<dbReference type="PROSITE" id="PS50109">
    <property type="entry name" value="HIS_KIN"/>
    <property type="match status" value="1"/>
</dbReference>
<evidence type="ECO:0000256" key="11">
    <source>
        <dbReference type="SAM" id="Phobius"/>
    </source>
</evidence>
<organism evidence="14 15">
    <name type="scientific">Sphingomonas telluris</name>
    <dbReference type="NCBI Taxonomy" id="2907998"/>
    <lineage>
        <taxon>Bacteria</taxon>
        <taxon>Pseudomonadati</taxon>
        <taxon>Pseudomonadota</taxon>
        <taxon>Alphaproteobacteria</taxon>
        <taxon>Sphingomonadales</taxon>
        <taxon>Sphingomonadaceae</taxon>
        <taxon>Sphingomonas</taxon>
    </lineage>
</organism>
<evidence type="ECO:0000256" key="2">
    <source>
        <dbReference type="ARBA" id="ARBA00004370"/>
    </source>
</evidence>
<dbReference type="Pfam" id="PF02518">
    <property type="entry name" value="HATPase_c"/>
    <property type="match status" value="1"/>
</dbReference>
<dbReference type="InterPro" id="IPR003660">
    <property type="entry name" value="HAMP_dom"/>
</dbReference>
<evidence type="ECO:0000256" key="8">
    <source>
        <dbReference type="ARBA" id="ARBA00022989"/>
    </source>
</evidence>
<evidence type="ECO:0000256" key="5">
    <source>
        <dbReference type="ARBA" id="ARBA00022679"/>
    </source>
</evidence>
<dbReference type="Gene3D" id="6.10.340.10">
    <property type="match status" value="1"/>
</dbReference>
<evidence type="ECO:0000256" key="6">
    <source>
        <dbReference type="ARBA" id="ARBA00022692"/>
    </source>
</evidence>
<comment type="catalytic activity">
    <reaction evidence="1">
        <text>ATP + protein L-histidine = ADP + protein N-phospho-L-histidine.</text>
        <dbReference type="EC" id="2.7.13.3"/>
    </reaction>
</comment>
<name>A0ABS9VP22_9SPHN</name>
<dbReference type="SUPFAM" id="SSF47384">
    <property type="entry name" value="Homodimeric domain of signal transducing histidine kinase"/>
    <property type="match status" value="1"/>
</dbReference>
<dbReference type="SUPFAM" id="SSF158472">
    <property type="entry name" value="HAMP domain-like"/>
    <property type="match status" value="1"/>
</dbReference>
<dbReference type="PANTHER" id="PTHR45436">
    <property type="entry name" value="SENSOR HISTIDINE KINASE YKOH"/>
    <property type="match status" value="1"/>
</dbReference>
<dbReference type="InterPro" id="IPR004358">
    <property type="entry name" value="Sig_transdc_His_kin-like_C"/>
</dbReference>
<evidence type="ECO:0000256" key="4">
    <source>
        <dbReference type="ARBA" id="ARBA00022553"/>
    </source>
</evidence>
<dbReference type="RefSeq" id="WP_241447604.1">
    <property type="nucleotide sequence ID" value="NZ_JAKZHW010000002.1"/>
</dbReference>
<dbReference type="PROSITE" id="PS50885">
    <property type="entry name" value="HAMP"/>
    <property type="match status" value="1"/>
</dbReference>
<dbReference type="PRINTS" id="PR00344">
    <property type="entry name" value="BCTRLSENSOR"/>
</dbReference>
<dbReference type="PANTHER" id="PTHR45436:SF8">
    <property type="entry name" value="HISTIDINE KINASE"/>
    <property type="match status" value="1"/>
</dbReference>
<dbReference type="InterPro" id="IPR003594">
    <property type="entry name" value="HATPase_dom"/>
</dbReference>
<dbReference type="Pfam" id="PF00512">
    <property type="entry name" value="HisKA"/>
    <property type="match status" value="1"/>
</dbReference>
<dbReference type="Pfam" id="PF00672">
    <property type="entry name" value="HAMP"/>
    <property type="match status" value="1"/>
</dbReference>
<proteinExistence type="predicted"/>
<dbReference type="Gene3D" id="1.10.287.130">
    <property type="match status" value="1"/>
</dbReference>
<dbReference type="EC" id="2.7.13.3" evidence="3"/>
<evidence type="ECO:0000313" key="14">
    <source>
        <dbReference type="EMBL" id="MCH8616707.1"/>
    </source>
</evidence>
<gene>
    <name evidence="14" type="ORF">LZ016_11425</name>
</gene>
<evidence type="ECO:0000259" key="12">
    <source>
        <dbReference type="PROSITE" id="PS50109"/>
    </source>
</evidence>
<protein>
    <recommendedName>
        <fullName evidence="3">histidine kinase</fullName>
        <ecNumber evidence="3">2.7.13.3</ecNumber>
    </recommendedName>
</protein>
<dbReference type="InterPro" id="IPR036890">
    <property type="entry name" value="HATPase_C_sf"/>
</dbReference>
<dbReference type="InterPro" id="IPR003661">
    <property type="entry name" value="HisK_dim/P_dom"/>
</dbReference>
<dbReference type="CDD" id="cd00075">
    <property type="entry name" value="HATPase"/>
    <property type="match status" value="1"/>
</dbReference>
<dbReference type="SMART" id="SM00388">
    <property type="entry name" value="HisKA"/>
    <property type="match status" value="1"/>
</dbReference>
<dbReference type="InterPro" id="IPR050428">
    <property type="entry name" value="TCS_sensor_his_kinase"/>
</dbReference>
<keyword evidence="7" id="KW-0418">Kinase</keyword>
<reference evidence="14 15" key="1">
    <citation type="submission" date="2022-03" db="EMBL/GenBank/DDBJ databases">
        <authorList>
            <person name="Jo J.-H."/>
            <person name="Im W.-T."/>
        </authorList>
    </citation>
    <scope>NUCLEOTIDE SEQUENCE [LARGE SCALE GENOMIC DNA]</scope>
    <source>
        <strain evidence="14 15">SM33</strain>
    </source>
</reference>
<dbReference type="SMART" id="SM00387">
    <property type="entry name" value="HATPase_c"/>
    <property type="match status" value="1"/>
</dbReference>
<sequence>MSTTLRIALLAGLLALASNLAIIGFIHLQTRDEIVGTLRRQVAEESASMADVYEAHGLAGLKQEISNSVEVGDPQLAVAVLDRSGRPVFGNVDAMLQPKAPLSASVRTALLKISDEQTPLEATVSLRRLSAGAWLLNGRTVPEGVSLRDTLERSLWVALVVSVVLGLLCGLLLGQYVDRRVREIARVADRISGGDMSRRVPETGAKDSFEELGRQINHMLDRISTLMSELRMLTDSLAHDLRSPVGRLRAAADAALSAKTGEERDQMLGAVIRQSDSLMRILSTALEIARSEAFTSQNQFSWFDPAQLAEELVEMYEPLAEEGGAVVTLDRAKMILPIFGHRQLLAQALSNLIENAIKYASSGEAIAVVVRDEDSTLSLGVADRGPGIPEELRSEARRRFGRLDPSRTAEGAGLGLSLVQAIAHLHQGELVLADNAPGLIALLQLPIRGRGENVEPPGAIPPR</sequence>
<dbReference type="Proteomes" id="UP001203058">
    <property type="component" value="Unassembled WGS sequence"/>
</dbReference>
<keyword evidence="15" id="KW-1185">Reference proteome</keyword>
<dbReference type="Gene3D" id="3.30.565.10">
    <property type="entry name" value="Histidine kinase-like ATPase, C-terminal domain"/>
    <property type="match status" value="1"/>
</dbReference>
<evidence type="ECO:0000256" key="9">
    <source>
        <dbReference type="ARBA" id="ARBA00023012"/>
    </source>
</evidence>
<accession>A0ABS9VP22</accession>
<comment type="subcellular location">
    <subcellularLocation>
        <location evidence="2">Membrane</location>
    </subcellularLocation>
</comment>
<feature type="domain" description="Histidine kinase" evidence="12">
    <location>
        <begin position="236"/>
        <end position="449"/>
    </location>
</feature>
<dbReference type="SMART" id="SM00304">
    <property type="entry name" value="HAMP"/>
    <property type="match status" value="1"/>
</dbReference>
<keyword evidence="10 11" id="KW-0472">Membrane</keyword>
<dbReference type="CDD" id="cd06225">
    <property type="entry name" value="HAMP"/>
    <property type="match status" value="1"/>
</dbReference>
<evidence type="ECO:0000259" key="13">
    <source>
        <dbReference type="PROSITE" id="PS50885"/>
    </source>
</evidence>
<keyword evidence="8 11" id="KW-1133">Transmembrane helix</keyword>
<dbReference type="InterPro" id="IPR036097">
    <property type="entry name" value="HisK_dim/P_sf"/>
</dbReference>
<keyword evidence="5" id="KW-0808">Transferase</keyword>
<evidence type="ECO:0000256" key="1">
    <source>
        <dbReference type="ARBA" id="ARBA00000085"/>
    </source>
</evidence>
<dbReference type="InterPro" id="IPR005467">
    <property type="entry name" value="His_kinase_dom"/>
</dbReference>